<organism evidence="1 2">
    <name type="scientific">[Eubacterium] hominis</name>
    <dbReference type="NCBI Taxonomy" id="2764325"/>
    <lineage>
        <taxon>Bacteria</taxon>
        <taxon>Bacillati</taxon>
        <taxon>Bacillota</taxon>
        <taxon>Erysipelotrichia</taxon>
        <taxon>Erysipelotrichales</taxon>
        <taxon>Erysipelotrichaceae</taxon>
        <taxon>Amedibacillus</taxon>
    </lineage>
</organism>
<reference evidence="1 2" key="1">
    <citation type="submission" date="2020-08" db="EMBL/GenBank/DDBJ databases">
        <authorList>
            <person name="Liu C."/>
            <person name="Sun Q."/>
        </authorList>
    </citation>
    <scope>NUCLEOTIDE SEQUENCE [LARGE SCALE GENOMIC DNA]</scope>
    <source>
        <strain evidence="1 2">NSJ-61</strain>
    </source>
</reference>
<dbReference type="RefSeq" id="WP_117453748.1">
    <property type="nucleotide sequence ID" value="NZ_CP060636.1"/>
</dbReference>
<dbReference type="AlphaFoldDB" id="A0A7G9GNB3"/>
<keyword evidence="2" id="KW-1185">Reference proteome</keyword>
<dbReference type="Proteomes" id="UP000515856">
    <property type="component" value="Chromosome"/>
</dbReference>
<evidence type="ECO:0000313" key="2">
    <source>
        <dbReference type="Proteomes" id="UP000515856"/>
    </source>
</evidence>
<gene>
    <name evidence="1" type="ORF">H9Q80_18980</name>
</gene>
<protein>
    <submittedName>
        <fullName evidence="1">Uncharacterized protein</fullName>
    </submittedName>
</protein>
<proteinExistence type="predicted"/>
<evidence type="ECO:0000313" key="1">
    <source>
        <dbReference type="EMBL" id="QNM12295.1"/>
    </source>
</evidence>
<name>A0A7G9GNB3_9FIRM</name>
<dbReference type="EMBL" id="CP060636">
    <property type="protein sequence ID" value="QNM12295.1"/>
    <property type="molecule type" value="Genomic_DNA"/>
</dbReference>
<sequence length="225" mass="26711">MTFNKILDTELDYMNFNMDKNIMIEFTDGHHYTYLKLHDFTDIEVFDEKFFDANKYGLKPNPNIYGIYEMKTEIPKITLLIVSINDIFIVKTNNYEIIHKDEREEFDINSRYIKSIKTNISNFEISKIRLGTNEKLDVEFEVCLNTQNQKLSYMSKNYLEAYKIVKHPGKIENNSFLNNLDKVFPVKDSLKKGYYHHMKLNDNSISLELLFTGVNFDVQLFEEDC</sequence>
<accession>A0A7G9GNB3</accession>
<dbReference type="KEGG" id="ehn:H9Q80_18980"/>